<protein>
    <submittedName>
        <fullName evidence="3">IS110 family transposase</fullName>
    </submittedName>
</protein>
<dbReference type="Pfam" id="PF02371">
    <property type="entry name" value="Transposase_20"/>
    <property type="match status" value="1"/>
</dbReference>
<dbReference type="InterPro" id="IPR002525">
    <property type="entry name" value="Transp_IS110-like_N"/>
</dbReference>
<gene>
    <name evidence="3" type="ORF">ACFOZ4_41295</name>
</gene>
<comment type="caution">
    <text evidence="3">The sequence shown here is derived from an EMBL/GenBank/DDBJ whole genome shotgun (WGS) entry which is preliminary data.</text>
</comment>
<dbReference type="Pfam" id="PF01548">
    <property type="entry name" value="DEDD_Tnp_IS110"/>
    <property type="match status" value="1"/>
</dbReference>
<dbReference type="EMBL" id="JBHSAY010000037">
    <property type="protein sequence ID" value="MFC4137080.1"/>
    <property type="molecule type" value="Genomic_DNA"/>
</dbReference>
<feature type="non-terminal residue" evidence="3">
    <location>
        <position position="271"/>
    </location>
</feature>
<feature type="domain" description="Transposase IS110-like N-terminal" evidence="1">
    <location>
        <begin position="4"/>
        <end position="156"/>
    </location>
</feature>
<organism evidence="3 4">
    <name type="scientific">Hamadaea flava</name>
    <dbReference type="NCBI Taxonomy" id="1742688"/>
    <lineage>
        <taxon>Bacteria</taxon>
        <taxon>Bacillati</taxon>
        <taxon>Actinomycetota</taxon>
        <taxon>Actinomycetes</taxon>
        <taxon>Micromonosporales</taxon>
        <taxon>Micromonosporaceae</taxon>
        <taxon>Hamadaea</taxon>
    </lineage>
</organism>
<keyword evidence="4" id="KW-1185">Reference proteome</keyword>
<proteinExistence type="predicted"/>
<name>A0ABV8M212_9ACTN</name>
<evidence type="ECO:0000259" key="2">
    <source>
        <dbReference type="Pfam" id="PF02371"/>
    </source>
</evidence>
<dbReference type="InterPro" id="IPR003346">
    <property type="entry name" value="Transposase_20"/>
</dbReference>
<dbReference type="InterPro" id="IPR047650">
    <property type="entry name" value="Transpos_IS110"/>
</dbReference>
<dbReference type="PANTHER" id="PTHR33055:SF16">
    <property type="entry name" value="TRANSPOSASE FOR INSERTION SEQUENCE ELEMENT IS1547"/>
    <property type="match status" value="1"/>
</dbReference>
<dbReference type="PANTHER" id="PTHR33055">
    <property type="entry name" value="TRANSPOSASE FOR INSERTION SEQUENCE ELEMENT IS1111A"/>
    <property type="match status" value="1"/>
</dbReference>
<feature type="domain" description="Transposase IS116/IS110/IS902 C-terminal" evidence="2">
    <location>
        <begin position="220"/>
        <end position="270"/>
    </location>
</feature>
<sequence>MVVLGIDAHKRSHTVAAVDAAGRLLATKTVSADAAGHLLLVRWAGQFGERRFAVEDCRPLSRRLEADLLAVGERIARVPPKLMAKARDSARSYGKSDPIDALAVARAALREPDLPTAVLDGPPRQLRLLVDHRAGLVAERTRVINQLRWHIHEINPDWQPPARSAHRPKHLTLLRGRLADATGLVAELAGELAQRCAQLTVRIGELDRQISEHIAVLAPTLLALPGCGSLTAARIVAQTADITRFRSQHAYARHNGSAPVPVWSGNQQRHR</sequence>
<dbReference type="NCBIfam" id="NF033542">
    <property type="entry name" value="transpos_IS110"/>
    <property type="match status" value="1"/>
</dbReference>
<evidence type="ECO:0000313" key="3">
    <source>
        <dbReference type="EMBL" id="MFC4137080.1"/>
    </source>
</evidence>
<dbReference type="Proteomes" id="UP001595816">
    <property type="component" value="Unassembled WGS sequence"/>
</dbReference>
<evidence type="ECO:0000313" key="4">
    <source>
        <dbReference type="Proteomes" id="UP001595816"/>
    </source>
</evidence>
<accession>A0ABV8M212</accession>
<dbReference type="RefSeq" id="WP_382192256.1">
    <property type="nucleotide sequence ID" value="NZ_JBHSAY010000037.1"/>
</dbReference>
<reference evidence="4" key="1">
    <citation type="journal article" date="2019" name="Int. J. Syst. Evol. Microbiol.">
        <title>The Global Catalogue of Microorganisms (GCM) 10K type strain sequencing project: providing services to taxonomists for standard genome sequencing and annotation.</title>
        <authorList>
            <consortium name="The Broad Institute Genomics Platform"/>
            <consortium name="The Broad Institute Genome Sequencing Center for Infectious Disease"/>
            <person name="Wu L."/>
            <person name="Ma J."/>
        </authorList>
    </citation>
    <scope>NUCLEOTIDE SEQUENCE [LARGE SCALE GENOMIC DNA]</scope>
    <source>
        <strain evidence="4">CGMCC 4.7289</strain>
    </source>
</reference>
<evidence type="ECO:0000259" key="1">
    <source>
        <dbReference type="Pfam" id="PF01548"/>
    </source>
</evidence>